<evidence type="ECO:0000313" key="1">
    <source>
        <dbReference type="EMBL" id="OLY83751.1"/>
    </source>
</evidence>
<dbReference type="AlphaFoldDB" id="A0A1R0H3Q1"/>
<name>A0A1R0H3Q1_9FUNG</name>
<dbReference type="EMBL" id="LSSL01000765">
    <property type="protein sequence ID" value="OLY83751.1"/>
    <property type="molecule type" value="Genomic_DNA"/>
</dbReference>
<protein>
    <submittedName>
        <fullName evidence="1">Uncharacterized protein</fullName>
    </submittedName>
</protein>
<sequence length="107" mass="11418">MISIEALELSEDLDPSFNLAGGPVMEDLVSSFMGLLLSSGPNPQVRFSPIIPKLGAVQTLSAVSTYNNRRSVDRWSNGVITALRSLLGEGEEYIGDSMFDVSSPLAA</sequence>
<comment type="caution">
    <text evidence="1">The sequence shown here is derived from an EMBL/GenBank/DDBJ whole genome shotgun (WGS) entry which is preliminary data.</text>
</comment>
<evidence type="ECO:0000313" key="2">
    <source>
        <dbReference type="Proteomes" id="UP000187455"/>
    </source>
</evidence>
<proteinExistence type="predicted"/>
<organism evidence="1 2">
    <name type="scientific">Smittium mucronatum</name>
    <dbReference type="NCBI Taxonomy" id="133383"/>
    <lineage>
        <taxon>Eukaryota</taxon>
        <taxon>Fungi</taxon>
        <taxon>Fungi incertae sedis</taxon>
        <taxon>Zoopagomycota</taxon>
        <taxon>Kickxellomycotina</taxon>
        <taxon>Harpellomycetes</taxon>
        <taxon>Harpellales</taxon>
        <taxon>Legeriomycetaceae</taxon>
        <taxon>Smittium</taxon>
    </lineage>
</organism>
<gene>
    <name evidence="1" type="ORF">AYI68_g2101</name>
</gene>
<reference evidence="1 2" key="1">
    <citation type="journal article" date="2016" name="Mol. Biol. Evol.">
        <title>Genome-Wide Survey of Gut Fungi (Harpellales) Reveals the First Horizontally Transferred Ubiquitin Gene from a Mosquito Host.</title>
        <authorList>
            <person name="Wang Y."/>
            <person name="White M.M."/>
            <person name="Kvist S."/>
            <person name="Moncalvo J.M."/>
        </authorList>
    </citation>
    <scope>NUCLEOTIDE SEQUENCE [LARGE SCALE GENOMIC DNA]</scope>
    <source>
        <strain evidence="1 2">ALG-7-W6</strain>
    </source>
</reference>
<accession>A0A1R0H3Q1</accession>
<keyword evidence="2" id="KW-1185">Reference proteome</keyword>
<dbReference type="Proteomes" id="UP000187455">
    <property type="component" value="Unassembled WGS sequence"/>
</dbReference>